<keyword evidence="2" id="KW-1185">Reference proteome</keyword>
<name>A0A9N9CUC5_9GLOM</name>
<comment type="caution">
    <text evidence="1">The sequence shown here is derived from an EMBL/GenBank/DDBJ whole genome shotgun (WGS) entry which is preliminary data.</text>
</comment>
<evidence type="ECO:0000313" key="2">
    <source>
        <dbReference type="Proteomes" id="UP000789405"/>
    </source>
</evidence>
<reference evidence="1" key="1">
    <citation type="submission" date="2021-06" db="EMBL/GenBank/DDBJ databases">
        <authorList>
            <person name="Kallberg Y."/>
            <person name="Tangrot J."/>
            <person name="Rosling A."/>
        </authorList>
    </citation>
    <scope>NUCLEOTIDE SEQUENCE</scope>
    <source>
        <strain evidence="1">MA453B</strain>
    </source>
</reference>
<feature type="non-terminal residue" evidence="1">
    <location>
        <position position="1"/>
    </location>
</feature>
<accession>A0A9N9CUC5</accession>
<gene>
    <name evidence="1" type="ORF">DERYTH_LOCUS8194</name>
</gene>
<dbReference type="OrthoDB" id="2445261at2759"/>
<proteinExistence type="predicted"/>
<sequence length="93" mass="9650">TCTITDISSVTVTSIITCSTETPTLNACPDNEQVPDDCDKCEQTTTITCTPTSTVCAPTCSPIGSPCEFHNQCCSSICSPQLGCVPSGKAPEK</sequence>
<evidence type="ECO:0000313" key="1">
    <source>
        <dbReference type="EMBL" id="CAG8612129.1"/>
    </source>
</evidence>
<protein>
    <submittedName>
        <fullName evidence="1">13894_t:CDS:1</fullName>
    </submittedName>
</protein>
<organism evidence="1 2">
    <name type="scientific">Dentiscutata erythropus</name>
    <dbReference type="NCBI Taxonomy" id="1348616"/>
    <lineage>
        <taxon>Eukaryota</taxon>
        <taxon>Fungi</taxon>
        <taxon>Fungi incertae sedis</taxon>
        <taxon>Mucoromycota</taxon>
        <taxon>Glomeromycotina</taxon>
        <taxon>Glomeromycetes</taxon>
        <taxon>Diversisporales</taxon>
        <taxon>Gigasporaceae</taxon>
        <taxon>Dentiscutata</taxon>
    </lineage>
</organism>
<dbReference type="AlphaFoldDB" id="A0A9N9CUC5"/>
<dbReference type="EMBL" id="CAJVPY010004176">
    <property type="protein sequence ID" value="CAG8612129.1"/>
    <property type="molecule type" value="Genomic_DNA"/>
</dbReference>
<dbReference type="Proteomes" id="UP000789405">
    <property type="component" value="Unassembled WGS sequence"/>
</dbReference>